<dbReference type="Proteomes" id="UP001515500">
    <property type="component" value="Chromosome 15"/>
</dbReference>
<evidence type="ECO:0000313" key="3">
    <source>
        <dbReference type="RefSeq" id="XP_039140450.1"/>
    </source>
</evidence>
<accession>A0AB40CPJ0</accession>
<name>A0AB40CPJ0_DIOCR</name>
<dbReference type="PANTHER" id="PTHR11439">
    <property type="entry name" value="GAG-POL-RELATED RETROTRANSPOSON"/>
    <property type="match status" value="1"/>
</dbReference>
<feature type="domain" description="Reverse transcriptase Ty1/copia-type" evidence="1">
    <location>
        <begin position="6"/>
        <end position="79"/>
    </location>
</feature>
<dbReference type="Pfam" id="PF07727">
    <property type="entry name" value="RVT_2"/>
    <property type="match status" value="1"/>
</dbReference>
<evidence type="ECO:0000313" key="2">
    <source>
        <dbReference type="Proteomes" id="UP001515500"/>
    </source>
</evidence>
<reference evidence="3" key="1">
    <citation type="submission" date="2025-08" db="UniProtKB">
        <authorList>
            <consortium name="RefSeq"/>
        </authorList>
    </citation>
    <scope>IDENTIFICATION</scope>
</reference>
<dbReference type="GeneID" id="120277660"/>
<gene>
    <name evidence="3" type="primary">LOC120277660</name>
</gene>
<dbReference type="PANTHER" id="PTHR11439:SF450">
    <property type="entry name" value="REVERSE TRANSCRIPTASE TY1_COPIA-TYPE DOMAIN-CONTAINING PROTEIN"/>
    <property type="match status" value="1"/>
</dbReference>
<keyword evidence="2" id="KW-1185">Reference proteome</keyword>
<proteinExistence type="predicted"/>
<dbReference type="AlphaFoldDB" id="A0AB40CPJ0"/>
<organism evidence="2 3">
    <name type="scientific">Dioscorea cayennensis subsp. rotundata</name>
    <name type="common">White Guinea yam</name>
    <name type="synonym">Dioscorea rotundata</name>
    <dbReference type="NCBI Taxonomy" id="55577"/>
    <lineage>
        <taxon>Eukaryota</taxon>
        <taxon>Viridiplantae</taxon>
        <taxon>Streptophyta</taxon>
        <taxon>Embryophyta</taxon>
        <taxon>Tracheophyta</taxon>
        <taxon>Spermatophyta</taxon>
        <taxon>Magnoliopsida</taxon>
        <taxon>Liliopsida</taxon>
        <taxon>Dioscoreales</taxon>
        <taxon>Dioscoreaceae</taxon>
        <taxon>Dioscorea</taxon>
    </lineage>
</organism>
<evidence type="ECO:0000259" key="1">
    <source>
        <dbReference type="Pfam" id="PF07727"/>
    </source>
</evidence>
<sequence>MMEKTIYMLIYVDDIIVASSSSQTTDQLLQQIHKEFAIKDLGNLHHFLQRAILTQRKYIGDLLQRANMENCKNMSTPMADIDRLSKTKGAILTIEETTQYKSIIGALQYLTLTRPDKLYSVNKKFSSTLIRAFSDVDLVGCSDDHRSTGGFALYFDHNLISSTSRKQATVSRSSIE</sequence>
<dbReference type="InterPro" id="IPR013103">
    <property type="entry name" value="RVT_2"/>
</dbReference>
<protein>
    <submittedName>
        <fullName evidence="3">Uncharacterized mitochondrial protein AtMg00810-like</fullName>
    </submittedName>
</protein>
<dbReference type="SUPFAM" id="SSF56672">
    <property type="entry name" value="DNA/RNA polymerases"/>
    <property type="match status" value="1"/>
</dbReference>
<dbReference type="RefSeq" id="XP_039140450.1">
    <property type="nucleotide sequence ID" value="XM_039284516.1"/>
</dbReference>
<dbReference type="InterPro" id="IPR043502">
    <property type="entry name" value="DNA/RNA_pol_sf"/>
</dbReference>